<comment type="caution">
    <text evidence="6">The sequence shown here is derived from an EMBL/GenBank/DDBJ whole genome shotgun (WGS) entry which is preliminary data.</text>
</comment>
<dbReference type="Proteomes" id="UP000315751">
    <property type="component" value="Unassembled WGS sequence"/>
</dbReference>
<dbReference type="PROSITE" id="PS51898">
    <property type="entry name" value="TYR_RECOMBINASE"/>
    <property type="match status" value="1"/>
</dbReference>
<dbReference type="EMBL" id="VITR01000026">
    <property type="protein sequence ID" value="TWB34338.1"/>
    <property type="molecule type" value="Genomic_DNA"/>
</dbReference>
<keyword evidence="4" id="KW-0233">DNA recombination</keyword>
<dbReference type="InterPro" id="IPR013762">
    <property type="entry name" value="Integrase-like_cat_sf"/>
</dbReference>
<organism evidence="6 7">
    <name type="scientific">Nitrospirillum amazonense</name>
    <dbReference type="NCBI Taxonomy" id="28077"/>
    <lineage>
        <taxon>Bacteria</taxon>
        <taxon>Pseudomonadati</taxon>
        <taxon>Pseudomonadota</taxon>
        <taxon>Alphaproteobacteria</taxon>
        <taxon>Rhodospirillales</taxon>
        <taxon>Azospirillaceae</taxon>
        <taxon>Nitrospirillum</taxon>
    </lineage>
</organism>
<dbReference type="OrthoDB" id="9801717at2"/>
<evidence type="ECO:0000313" key="6">
    <source>
        <dbReference type="EMBL" id="TWB34338.1"/>
    </source>
</evidence>
<protein>
    <submittedName>
        <fullName evidence="6">Phage integrase family protein</fullName>
    </submittedName>
</protein>
<dbReference type="InterPro" id="IPR002104">
    <property type="entry name" value="Integrase_catalytic"/>
</dbReference>
<evidence type="ECO:0000259" key="5">
    <source>
        <dbReference type="PROSITE" id="PS51898"/>
    </source>
</evidence>
<dbReference type="InterPro" id="IPR050090">
    <property type="entry name" value="Tyrosine_recombinase_XerCD"/>
</dbReference>
<proteinExistence type="inferred from homology"/>
<dbReference type="AlphaFoldDB" id="A0A560GK36"/>
<dbReference type="GO" id="GO:0006310">
    <property type="term" value="P:DNA recombination"/>
    <property type="evidence" value="ECO:0007669"/>
    <property type="project" value="UniProtKB-KW"/>
</dbReference>
<dbReference type="PANTHER" id="PTHR30349:SF41">
    <property type="entry name" value="INTEGRASE_RECOMBINASE PROTEIN MJ0367-RELATED"/>
    <property type="match status" value="1"/>
</dbReference>
<evidence type="ECO:0000256" key="4">
    <source>
        <dbReference type="ARBA" id="ARBA00023172"/>
    </source>
</evidence>
<comment type="similarity">
    <text evidence="1">Belongs to the 'phage' integrase family.</text>
</comment>
<dbReference type="PANTHER" id="PTHR30349">
    <property type="entry name" value="PHAGE INTEGRASE-RELATED"/>
    <property type="match status" value="1"/>
</dbReference>
<dbReference type="GO" id="GO:0015074">
    <property type="term" value="P:DNA integration"/>
    <property type="evidence" value="ECO:0007669"/>
    <property type="project" value="UniProtKB-KW"/>
</dbReference>
<accession>A0A560GK36</accession>
<feature type="domain" description="Tyr recombinase" evidence="5">
    <location>
        <begin position="16"/>
        <end position="185"/>
    </location>
</feature>
<dbReference type="CDD" id="cd00796">
    <property type="entry name" value="INT_Rci_Hp1_C"/>
    <property type="match status" value="1"/>
</dbReference>
<evidence type="ECO:0000256" key="2">
    <source>
        <dbReference type="ARBA" id="ARBA00022908"/>
    </source>
</evidence>
<dbReference type="RefSeq" id="WP_145736559.1">
    <property type="nucleotide sequence ID" value="NZ_VITR01000026.1"/>
</dbReference>
<dbReference type="Gene3D" id="1.10.443.10">
    <property type="entry name" value="Intergrase catalytic core"/>
    <property type="match status" value="1"/>
</dbReference>
<dbReference type="GO" id="GO:0003677">
    <property type="term" value="F:DNA binding"/>
    <property type="evidence" value="ECO:0007669"/>
    <property type="project" value="UniProtKB-KW"/>
</dbReference>
<reference evidence="6 7" key="1">
    <citation type="submission" date="2019-06" db="EMBL/GenBank/DDBJ databases">
        <title>Genomic Encyclopedia of Type Strains, Phase IV (KMG-V): Genome sequencing to study the core and pangenomes of soil and plant-associated prokaryotes.</title>
        <authorList>
            <person name="Whitman W."/>
        </authorList>
    </citation>
    <scope>NUCLEOTIDE SEQUENCE [LARGE SCALE GENOMIC DNA]</scope>
    <source>
        <strain evidence="6 7">BR 11622</strain>
    </source>
</reference>
<dbReference type="Pfam" id="PF00589">
    <property type="entry name" value="Phage_integrase"/>
    <property type="match status" value="1"/>
</dbReference>
<gene>
    <name evidence="6" type="ORF">FBZ90_12638</name>
</gene>
<keyword evidence="3" id="KW-0238">DNA-binding</keyword>
<keyword evidence="7" id="KW-1185">Reference proteome</keyword>
<evidence type="ECO:0000256" key="1">
    <source>
        <dbReference type="ARBA" id="ARBA00008857"/>
    </source>
</evidence>
<dbReference type="InterPro" id="IPR011010">
    <property type="entry name" value="DNA_brk_join_enz"/>
</dbReference>
<dbReference type="SUPFAM" id="SSF56349">
    <property type="entry name" value="DNA breaking-rejoining enzymes"/>
    <property type="match status" value="1"/>
</dbReference>
<name>A0A560GK36_9PROT</name>
<evidence type="ECO:0000313" key="7">
    <source>
        <dbReference type="Proteomes" id="UP000315751"/>
    </source>
</evidence>
<keyword evidence="2" id="KW-0229">DNA integration</keyword>
<evidence type="ECO:0000256" key="3">
    <source>
        <dbReference type="ARBA" id="ARBA00023125"/>
    </source>
</evidence>
<sequence length="213" mass="23812">MAIPATLDWQIYDADGRRKYLNRAETIRFLEAADRFAPLYRALCYLLVFSGCRISEAISVRLHQLDAEQGRVVFRTLKQRKTVFRAVLLPPEVMDMLLALVPGTDGRLFPITRITAWRFVAAAMEVAGIGGAMASPKGLRHAFGIRSVLEGVPPGTLQGWMGHTSLNTTMVYVQAVGAEQRQFAERTWRGLLHRPMTRAALRASSPTPWRECG</sequence>